<dbReference type="GO" id="GO:0019430">
    <property type="term" value="P:removal of superoxide radicals"/>
    <property type="evidence" value="ECO:0007669"/>
    <property type="project" value="UniProtKB-UniRule"/>
</dbReference>
<keyword evidence="7" id="KW-0521">NADP</keyword>
<comment type="caution">
    <text evidence="9">The sequence shown here is derived from an EMBL/GenBank/DDBJ whole genome shotgun (WGS) entry which is preliminary data.</text>
</comment>
<keyword evidence="3 6" id="KW-0560">Oxidoreductase</keyword>
<gene>
    <name evidence="9" type="primary">trxB</name>
    <name evidence="9" type="ORF">COT42_07575</name>
</gene>
<proteinExistence type="inferred from homology"/>
<dbReference type="Pfam" id="PF07992">
    <property type="entry name" value="Pyr_redox_2"/>
    <property type="match status" value="1"/>
</dbReference>
<keyword evidence="4" id="KW-1015">Disulfide bond</keyword>
<dbReference type="InterPro" id="IPR008255">
    <property type="entry name" value="Pyr_nucl-diS_OxRdtase_2_AS"/>
</dbReference>
<organism evidence="9 10">
    <name type="scientific">Candidatus Saganbacteria bacterium CG08_land_8_20_14_0_20_45_16</name>
    <dbReference type="NCBI Taxonomy" id="2014293"/>
    <lineage>
        <taxon>Bacteria</taxon>
        <taxon>Bacillati</taxon>
        <taxon>Saganbacteria</taxon>
    </lineage>
</organism>
<dbReference type="InterPro" id="IPR005982">
    <property type="entry name" value="Thioredox_Rdtase"/>
</dbReference>
<dbReference type="NCBIfam" id="TIGR01292">
    <property type="entry name" value="TRX_reduct"/>
    <property type="match status" value="1"/>
</dbReference>
<accession>A0A2H0XUP5</accession>
<evidence type="ECO:0000256" key="2">
    <source>
        <dbReference type="ARBA" id="ARBA00022827"/>
    </source>
</evidence>
<sequence length="305" mass="33134">MFDLIIIGGGPAGLTAALYASRARLNVLLIEKMILGGMASTTFQIENYPGFPDGISGMELSNLLQDQVRRLGLEIVWGNVTVLTHDPSLYQVTVDGKLLNSKAVILATGTTAAKLNVPGEDELRGKGVSYCATCDGPFYKDKNIIVVGGGNAAIEEALFLTRYAKKISLVHRRDELRADKILAEKAKADPKIYFFWHSVVEKISGEHKVEEVILRDLRNNNSLRVAVDGLFIYIGTKPNSELVKGLIKTDKFGYIKTAENMATNLPGLFAAGDVRLKGLRQIITAAADGAIAAEAARTYIETNHN</sequence>
<dbReference type="SUPFAM" id="SSF51905">
    <property type="entry name" value="FAD/NAD(P)-binding domain"/>
    <property type="match status" value="1"/>
</dbReference>
<evidence type="ECO:0000256" key="6">
    <source>
        <dbReference type="RuleBase" id="RU003880"/>
    </source>
</evidence>
<dbReference type="InterPro" id="IPR050097">
    <property type="entry name" value="Ferredoxin-NADP_redctase_2"/>
</dbReference>
<dbReference type="PRINTS" id="PR00368">
    <property type="entry name" value="FADPNR"/>
</dbReference>
<dbReference type="PRINTS" id="PR00469">
    <property type="entry name" value="PNDRDTASEII"/>
</dbReference>
<comment type="subunit">
    <text evidence="6">Homodimer.</text>
</comment>
<dbReference type="InterPro" id="IPR036188">
    <property type="entry name" value="FAD/NAD-bd_sf"/>
</dbReference>
<evidence type="ECO:0000256" key="7">
    <source>
        <dbReference type="RuleBase" id="RU003881"/>
    </source>
</evidence>
<dbReference type="Proteomes" id="UP000231343">
    <property type="component" value="Unassembled WGS sequence"/>
</dbReference>
<dbReference type="PROSITE" id="PS00573">
    <property type="entry name" value="PYRIDINE_REDOX_2"/>
    <property type="match status" value="1"/>
</dbReference>
<evidence type="ECO:0000256" key="4">
    <source>
        <dbReference type="ARBA" id="ARBA00023157"/>
    </source>
</evidence>
<keyword evidence="5 6" id="KW-0676">Redox-active center</keyword>
<evidence type="ECO:0000259" key="8">
    <source>
        <dbReference type="Pfam" id="PF07992"/>
    </source>
</evidence>
<dbReference type="InterPro" id="IPR023753">
    <property type="entry name" value="FAD/NAD-binding_dom"/>
</dbReference>
<comment type="similarity">
    <text evidence="6">Belongs to the class-II pyridine nucleotide-disulfide oxidoreductase family.</text>
</comment>
<protein>
    <recommendedName>
        <fullName evidence="6">Thioredoxin reductase</fullName>
        <ecNumber evidence="6">1.8.1.9</ecNumber>
    </recommendedName>
</protein>
<evidence type="ECO:0000256" key="3">
    <source>
        <dbReference type="ARBA" id="ARBA00023002"/>
    </source>
</evidence>
<dbReference type="EMBL" id="PEYM01000127">
    <property type="protein sequence ID" value="PIS28571.1"/>
    <property type="molecule type" value="Genomic_DNA"/>
</dbReference>
<dbReference type="Gene3D" id="3.50.50.60">
    <property type="entry name" value="FAD/NAD(P)-binding domain"/>
    <property type="match status" value="2"/>
</dbReference>
<dbReference type="GO" id="GO:0005737">
    <property type="term" value="C:cytoplasm"/>
    <property type="evidence" value="ECO:0007669"/>
    <property type="project" value="InterPro"/>
</dbReference>
<keyword evidence="1 6" id="KW-0285">Flavoprotein</keyword>
<dbReference type="GO" id="GO:0004791">
    <property type="term" value="F:thioredoxin-disulfide reductase (NADPH) activity"/>
    <property type="evidence" value="ECO:0007669"/>
    <property type="project" value="UniProtKB-UniRule"/>
</dbReference>
<dbReference type="EC" id="1.8.1.9" evidence="6"/>
<evidence type="ECO:0000256" key="1">
    <source>
        <dbReference type="ARBA" id="ARBA00022630"/>
    </source>
</evidence>
<evidence type="ECO:0000256" key="5">
    <source>
        <dbReference type="ARBA" id="ARBA00023284"/>
    </source>
</evidence>
<reference evidence="9 10" key="1">
    <citation type="submission" date="2017-09" db="EMBL/GenBank/DDBJ databases">
        <title>Depth-based differentiation of microbial function through sediment-hosted aquifers and enrichment of novel symbionts in the deep terrestrial subsurface.</title>
        <authorList>
            <person name="Probst A.J."/>
            <person name="Ladd B."/>
            <person name="Jarett J.K."/>
            <person name="Geller-Mcgrath D.E."/>
            <person name="Sieber C.M."/>
            <person name="Emerson J.B."/>
            <person name="Anantharaman K."/>
            <person name="Thomas B.C."/>
            <person name="Malmstrom R."/>
            <person name="Stieglmeier M."/>
            <person name="Klingl A."/>
            <person name="Woyke T."/>
            <person name="Ryan C.M."/>
            <person name="Banfield J.F."/>
        </authorList>
    </citation>
    <scope>NUCLEOTIDE SEQUENCE [LARGE SCALE GENOMIC DNA]</scope>
    <source>
        <strain evidence="9">CG08_land_8_20_14_0_20_45_16</strain>
    </source>
</reference>
<evidence type="ECO:0000313" key="10">
    <source>
        <dbReference type="Proteomes" id="UP000231343"/>
    </source>
</evidence>
<dbReference type="AlphaFoldDB" id="A0A2H0XUP5"/>
<comment type="cofactor">
    <cofactor evidence="7">
        <name>FAD</name>
        <dbReference type="ChEBI" id="CHEBI:57692"/>
    </cofactor>
    <text evidence="7">Binds 1 FAD per subunit.</text>
</comment>
<evidence type="ECO:0000313" key="9">
    <source>
        <dbReference type="EMBL" id="PIS28571.1"/>
    </source>
</evidence>
<keyword evidence="2 6" id="KW-0274">FAD</keyword>
<feature type="domain" description="FAD/NAD(P)-binding" evidence="8">
    <location>
        <begin position="2"/>
        <end position="289"/>
    </location>
</feature>
<name>A0A2H0XUP5_UNCSA</name>
<dbReference type="PANTHER" id="PTHR48105">
    <property type="entry name" value="THIOREDOXIN REDUCTASE 1-RELATED-RELATED"/>
    <property type="match status" value="1"/>
</dbReference>
<comment type="catalytic activity">
    <reaction evidence="6">
        <text>[thioredoxin]-dithiol + NADP(+) = [thioredoxin]-disulfide + NADPH + H(+)</text>
        <dbReference type="Rhea" id="RHEA:20345"/>
        <dbReference type="Rhea" id="RHEA-COMP:10698"/>
        <dbReference type="Rhea" id="RHEA-COMP:10700"/>
        <dbReference type="ChEBI" id="CHEBI:15378"/>
        <dbReference type="ChEBI" id="CHEBI:29950"/>
        <dbReference type="ChEBI" id="CHEBI:50058"/>
        <dbReference type="ChEBI" id="CHEBI:57783"/>
        <dbReference type="ChEBI" id="CHEBI:58349"/>
        <dbReference type="EC" id="1.8.1.9"/>
    </reaction>
</comment>